<dbReference type="InterPro" id="IPR053836">
    <property type="entry name" value="Arc1-like_N"/>
</dbReference>
<dbReference type="GO" id="GO:0003746">
    <property type="term" value="F:translation elongation factor activity"/>
    <property type="evidence" value="ECO:0007669"/>
    <property type="project" value="UniProtKB-KW"/>
</dbReference>
<evidence type="ECO:0000313" key="2">
    <source>
        <dbReference type="Proteomes" id="UP000695000"/>
    </source>
</evidence>
<dbReference type="Proteomes" id="UP000695000">
    <property type="component" value="Unplaced"/>
</dbReference>
<dbReference type="Gene3D" id="1.20.1050.10">
    <property type="match status" value="1"/>
</dbReference>
<keyword evidence="2" id="KW-1185">Reference proteome</keyword>
<dbReference type="InterPro" id="IPR010987">
    <property type="entry name" value="Glutathione-S-Trfase_C-like"/>
</dbReference>
<dbReference type="RefSeq" id="XP_017771882.1">
    <property type="nucleotide sequence ID" value="XM_017916393.1"/>
</dbReference>
<protein>
    <submittedName>
        <fullName evidence="3">Eukaryotic translation elongation factor 1 epsilon-1</fullName>
    </submittedName>
</protein>
<dbReference type="SUPFAM" id="SSF47616">
    <property type="entry name" value="GST C-terminal domain-like"/>
    <property type="match status" value="1"/>
</dbReference>
<dbReference type="PROSITE" id="PS50405">
    <property type="entry name" value="GST_CTER"/>
    <property type="match status" value="1"/>
</dbReference>
<dbReference type="PANTHER" id="PTHR44490">
    <property type="entry name" value="EUKARYOTIC TRANSLATION ELONGATION FACTOR 1 EPSILON-1"/>
    <property type="match status" value="1"/>
</dbReference>
<dbReference type="InterPro" id="IPR042450">
    <property type="entry name" value="EEF1E1"/>
</dbReference>
<feature type="domain" description="GST C-terminal" evidence="1">
    <location>
        <begin position="21"/>
        <end position="170"/>
    </location>
</feature>
<sequence>MSSNYLSHLNQVATFMKVPPGKLTLGINNVPMHSHEGKTHRGFLNILYSYLPHSTKNLAGETSEEKAELYQWLEYSLIYVSQSPLHYLSEINEFLTTRTYFVAQTLTIADVLLYYILYNVMENLTYLEKEKYINLSRWFDNMQQNPELRQKNKLVDFNTNYLAAISPARH</sequence>
<accession>A0ABM1MBD2</accession>
<evidence type="ECO:0000313" key="3">
    <source>
        <dbReference type="RefSeq" id="XP_017771882.1"/>
    </source>
</evidence>
<dbReference type="Pfam" id="PF21972">
    <property type="entry name" value="Arc1p_N_like"/>
    <property type="match status" value="1"/>
</dbReference>
<dbReference type="PANTHER" id="PTHR44490:SF1">
    <property type="entry name" value="EUKARYOTIC TRANSLATION ELONGATION FACTOR 1 EPSILON-1"/>
    <property type="match status" value="1"/>
</dbReference>
<proteinExistence type="predicted"/>
<reference evidence="3" key="1">
    <citation type="submission" date="2025-08" db="UniProtKB">
        <authorList>
            <consortium name="RefSeq"/>
        </authorList>
    </citation>
    <scope>IDENTIFICATION</scope>
    <source>
        <tissue evidence="3">Whole Larva</tissue>
    </source>
</reference>
<dbReference type="GeneID" id="108559206"/>
<dbReference type="InterPro" id="IPR036282">
    <property type="entry name" value="Glutathione-S-Trfase_C_sf"/>
</dbReference>
<gene>
    <name evidence="3" type="primary">LOC108559206</name>
</gene>
<evidence type="ECO:0000259" key="1">
    <source>
        <dbReference type="PROSITE" id="PS50405"/>
    </source>
</evidence>
<keyword evidence="3" id="KW-0251">Elongation factor</keyword>
<keyword evidence="3" id="KW-0648">Protein biosynthesis</keyword>
<name>A0ABM1MBD2_NICVS</name>
<organism evidence="2 3">
    <name type="scientific">Nicrophorus vespilloides</name>
    <name type="common">Boreal carrion beetle</name>
    <dbReference type="NCBI Taxonomy" id="110193"/>
    <lineage>
        <taxon>Eukaryota</taxon>
        <taxon>Metazoa</taxon>
        <taxon>Ecdysozoa</taxon>
        <taxon>Arthropoda</taxon>
        <taxon>Hexapoda</taxon>
        <taxon>Insecta</taxon>
        <taxon>Pterygota</taxon>
        <taxon>Neoptera</taxon>
        <taxon>Endopterygota</taxon>
        <taxon>Coleoptera</taxon>
        <taxon>Polyphaga</taxon>
        <taxon>Staphyliniformia</taxon>
        <taxon>Silphidae</taxon>
        <taxon>Nicrophorinae</taxon>
        <taxon>Nicrophorus</taxon>
    </lineage>
</organism>